<name>Q7S0H9_NEUCR</name>
<dbReference type="Proteomes" id="UP000001805">
    <property type="component" value="Chromosome 2, Linkage Group V"/>
</dbReference>
<dbReference type="EMBL" id="CM002240">
    <property type="protein sequence ID" value="EAA28819.2"/>
    <property type="molecule type" value="Genomic_DNA"/>
</dbReference>
<organism evidence="1 2">
    <name type="scientific">Neurospora crassa (strain ATCC 24698 / 74-OR23-1A / CBS 708.71 / DSM 1257 / FGSC 987)</name>
    <dbReference type="NCBI Taxonomy" id="367110"/>
    <lineage>
        <taxon>Eukaryota</taxon>
        <taxon>Fungi</taxon>
        <taxon>Dikarya</taxon>
        <taxon>Ascomycota</taxon>
        <taxon>Pezizomycotina</taxon>
        <taxon>Sordariomycetes</taxon>
        <taxon>Sordariomycetidae</taxon>
        <taxon>Sordariales</taxon>
        <taxon>Sordariaceae</taxon>
        <taxon>Neurospora</taxon>
    </lineage>
</organism>
<dbReference type="AlphaFoldDB" id="Q7S0H9"/>
<reference evidence="1 2" key="1">
    <citation type="journal article" date="2003" name="Nature">
        <title>The genome sequence of the filamentous fungus Neurospora crassa.</title>
        <authorList>
            <person name="Galagan J.E."/>
            <person name="Calvo S.E."/>
            <person name="Borkovich K.A."/>
            <person name="Selker E.U."/>
            <person name="Read N.D."/>
            <person name="Jaffe D."/>
            <person name="FitzHugh W."/>
            <person name="Ma L.J."/>
            <person name="Smirnov S."/>
            <person name="Purcell S."/>
            <person name="Rehman B."/>
            <person name="Elkins T."/>
            <person name="Engels R."/>
            <person name="Wang S."/>
            <person name="Nielsen C.B."/>
            <person name="Butler J."/>
            <person name="Endrizzi M."/>
            <person name="Qui D."/>
            <person name="Ianakiev P."/>
            <person name="Bell-Pedersen D."/>
            <person name="Nelson M.A."/>
            <person name="Werner-Washburne M."/>
            <person name="Selitrennikoff C.P."/>
            <person name="Kinsey J.A."/>
            <person name="Braun E.L."/>
            <person name="Zelter A."/>
            <person name="Schulte U."/>
            <person name="Kothe G.O."/>
            <person name="Jedd G."/>
            <person name="Mewes W."/>
            <person name="Staben C."/>
            <person name="Marcotte E."/>
            <person name="Greenberg D."/>
            <person name="Roy A."/>
            <person name="Foley K."/>
            <person name="Naylor J."/>
            <person name="Stange-Thomann N."/>
            <person name="Barrett R."/>
            <person name="Gnerre S."/>
            <person name="Kamal M."/>
            <person name="Kamvysselis M."/>
            <person name="Mauceli E."/>
            <person name="Bielke C."/>
            <person name="Rudd S."/>
            <person name="Frishman D."/>
            <person name="Krystofova S."/>
            <person name="Rasmussen C."/>
            <person name="Metzenberg R.L."/>
            <person name="Perkins D.D."/>
            <person name="Kroken S."/>
            <person name="Cogoni C."/>
            <person name="Macino G."/>
            <person name="Catcheside D."/>
            <person name="Li W."/>
            <person name="Pratt R.J."/>
            <person name="Osmani S.A."/>
            <person name="DeSouza C.P."/>
            <person name="Glass L."/>
            <person name="Orbach M.J."/>
            <person name="Berglund J.A."/>
            <person name="Voelker R."/>
            <person name="Yarden O."/>
            <person name="Plamann M."/>
            <person name="Seiler S."/>
            <person name="Dunlap J."/>
            <person name="Radford A."/>
            <person name="Aramayo R."/>
            <person name="Natvig D.O."/>
            <person name="Alex L.A."/>
            <person name="Mannhaupt G."/>
            <person name="Ebbole D.J."/>
            <person name="Freitag M."/>
            <person name="Paulsen I."/>
            <person name="Sachs M.S."/>
            <person name="Lander E.S."/>
            <person name="Nusbaum C."/>
            <person name="Birren B."/>
        </authorList>
    </citation>
    <scope>NUCLEOTIDE SEQUENCE [LARGE SCALE GENOMIC DNA]</scope>
    <source>
        <strain evidence="2">ATCC 24698 / 74-OR23-1A / CBS 708.71 / DSM 1257 / FGSC 987</strain>
    </source>
</reference>
<dbReference type="HOGENOM" id="CLU_2250807_0_0_1"/>
<proteinExistence type="predicted"/>
<dbReference type="GeneID" id="3874202"/>
<gene>
    <name evidence="1" type="ORF">NCU09530</name>
</gene>
<evidence type="ECO:0000313" key="1">
    <source>
        <dbReference type="EMBL" id="EAA28819.2"/>
    </source>
</evidence>
<sequence length="107" mass="11979">MLVMSITAFARRVTHHLHYLSPTLALAVCHVDPALLPPQISGLADKIGDMFWFARPAKVTRMEARQKAGSQEKAGIIMPGMQLKETSRMDLRRFGEVKDILIGAMQY</sequence>
<dbReference type="PaxDb" id="5141-EFNCRP00000007553"/>
<keyword evidence="2" id="KW-1185">Reference proteome</keyword>
<protein>
    <submittedName>
        <fullName evidence="1">Uncharacterized protein</fullName>
    </submittedName>
</protein>
<dbReference type="VEuPathDB" id="FungiDB:NCU09530"/>
<dbReference type="InParanoid" id="Q7S0H9"/>
<accession>Q7S0H9</accession>
<evidence type="ECO:0000313" key="2">
    <source>
        <dbReference type="Proteomes" id="UP000001805"/>
    </source>
</evidence>
<dbReference type="KEGG" id="ncr:NCU09530"/>
<dbReference type="RefSeq" id="XP_958055.2">
    <property type="nucleotide sequence ID" value="XM_952962.2"/>
</dbReference>